<comment type="cofactor">
    <cofactor evidence="1 16">
        <name>heme</name>
        <dbReference type="ChEBI" id="CHEBI:30413"/>
    </cofactor>
</comment>
<evidence type="ECO:0000256" key="14">
    <source>
        <dbReference type="ARBA" id="ARBA00066327"/>
    </source>
</evidence>
<dbReference type="GO" id="GO:0005506">
    <property type="term" value="F:iron ion binding"/>
    <property type="evidence" value="ECO:0007669"/>
    <property type="project" value="InterPro"/>
</dbReference>
<evidence type="ECO:0000256" key="2">
    <source>
        <dbReference type="ARBA" id="ARBA00004606"/>
    </source>
</evidence>
<keyword evidence="10 16" id="KW-0408">Iron</keyword>
<comment type="caution">
    <text evidence="19">The sequence shown here is derived from an EMBL/GenBank/DDBJ whole genome shotgun (WGS) entry which is preliminary data.</text>
</comment>
<dbReference type="PROSITE" id="PS00086">
    <property type="entry name" value="CYTOCHROME_P450"/>
    <property type="match status" value="1"/>
</dbReference>
<name>A0AAW1M4Q6_SAPOF</name>
<feature type="binding site" description="axial binding residue" evidence="16">
    <location>
        <position position="445"/>
    </location>
    <ligand>
        <name>heme</name>
        <dbReference type="ChEBI" id="CHEBI:30413"/>
    </ligand>
    <ligandPart>
        <name>Fe</name>
        <dbReference type="ChEBI" id="CHEBI:18248"/>
    </ligandPart>
</feature>
<evidence type="ECO:0000256" key="10">
    <source>
        <dbReference type="ARBA" id="ARBA00023004"/>
    </source>
</evidence>
<feature type="transmembrane region" description="Helical" evidence="18">
    <location>
        <begin position="6"/>
        <end position="25"/>
    </location>
</feature>
<keyword evidence="8 18" id="KW-1133">Transmembrane helix</keyword>
<comment type="similarity">
    <text evidence="3 17">Belongs to the cytochrome P450 family.</text>
</comment>
<dbReference type="PANTHER" id="PTHR24286">
    <property type="entry name" value="CYTOCHROME P450 26"/>
    <property type="match status" value="1"/>
</dbReference>
<dbReference type="InterPro" id="IPR017972">
    <property type="entry name" value="Cyt_P450_CS"/>
</dbReference>
<evidence type="ECO:0000256" key="7">
    <source>
        <dbReference type="ARBA" id="ARBA00022968"/>
    </source>
</evidence>
<dbReference type="GO" id="GO:0016104">
    <property type="term" value="P:triterpenoid biosynthetic process"/>
    <property type="evidence" value="ECO:0007669"/>
    <property type="project" value="UniProtKB-ARBA"/>
</dbReference>
<dbReference type="PRINTS" id="PR00385">
    <property type="entry name" value="P450"/>
</dbReference>
<keyword evidence="9 17" id="KW-0560">Oxidoreductase</keyword>
<dbReference type="EC" id="1.14.14.126" evidence="14"/>
<dbReference type="AlphaFoldDB" id="A0AAW1M4Q6"/>
<keyword evidence="6 16" id="KW-0479">Metal-binding</keyword>
<evidence type="ECO:0000256" key="17">
    <source>
        <dbReference type="RuleBase" id="RU000461"/>
    </source>
</evidence>
<dbReference type="InterPro" id="IPR001128">
    <property type="entry name" value="Cyt_P450"/>
</dbReference>
<evidence type="ECO:0000256" key="9">
    <source>
        <dbReference type="ARBA" id="ARBA00023002"/>
    </source>
</evidence>
<dbReference type="Proteomes" id="UP001443914">
    <property type="component" value="Unassembled WGS sequence"/>
</dbReference>
<evidence type="ECO:0000256" key="4">
    <source>
        <dbReference type="ARBA" id="ARBA00022617"/>
    </source>
</evidence>
<evidence type="ECO:0000313" key="19">
    <source>
        <dbReference type="EMBL" id="KAK9741591.1"/>
    </source>
</evidence>
<evidence type="ECO:0000256" key="3">
    <source>
        <dbReference type="ARBA" id="ARBA00010617"/>
    </source>
</evidence>
<reference evidence="19" key="1">
    <citation type="submission" date="2024-03" db="EMBL/GenBank/DDBJ databases">
        <title>WGS assembly of Saponaria officinalis var. Norfolk2.</title>
        <authorList>
            <person name="Jenkins J."/>
            <person name="Shu S."/>
            <person name="Grimwood J."/>
            <person name="Barry K."/>
            <person name="Goodstein D."/>
            <person name="Schmutz J."/>
            <person name="Leebens-Mack J."/>
            <person name="Osbourn A."/>
        </authorList>
    </citation>
    <scope>NUCLEOTIDE SEQUENCE [LARGE SCALE GENOMIC DNA]</scope>
    <source>
        <strain evidence="19">JIC</strain>
    </source>
</reference>
<evidence type="ECO:0000256" key="15">
    <source>
        <dbReference type="ARBA" id="ARBA00093231"/>
    </source>
</evidence>
<evidence type="ECO:0000256" key="8">
    <source>
        <dbReference type="ARBA" id="ARBA00022989"/>
    </source>
</evidence>
<accession>A0AAW1M4Q6</accession>
<gene>
    <name evidence="19" type="ORF">RND81_03G115800</name>
</gene>
<dbReference type="PRINTS" id="PR00463">
    <property type="entry name" value="EP450I"/>
</dbReference>
<dbReference type="Gene3D" id="1.10.630.10">
    <property type="entry name" value="Cytochrome P450"/>
    <property type="match status" value="1"/>
</dbReference>
<dbReference type="EMBL" id="JBDFQZ010000003">
    <property type="protein sequence ID" value="KAK9741591.1"/>
    <property type="molecule type" value="Genomic_DNA"/>
</dbReference>
<keyword evidence="20" id="KW-1185">Reference proteome</keyword>
<comment type="catalytic activity">
    <reaction evidence="15">
        <text>beta-amyrin + 3 reduced [NADPH--hemoprotein reductase] + 3 O2 = oleanolate + 3 oxidized [NADPH--hemoprotein reductase] + 4 H2O + 4 H(+)</text>
        <dbReference type="Rhea" id="RHEA:43068"/>
        <dbReference type="Rhea" id="RHEA-COMP:11964"/>
        <dbReference type="Rhea" id="RHEA-COMP:11965"/>
        <dbReference type="ChEBI" id="CHEBI:10352"/>
        <dbReference type="ChEBI" id="CHEBI:15377"/>
        <dbReference type="ChEBI" id="CHEBI:15378"/>
        <dbReference type="ChEBI" id="CHEBI:15379"/>
        <dbReference type="ChEBI" id="CHEBI:57618"/>
        <dbReference type="ChEBI" id="CHEBI:58210"/>
        <dbReference type="ChEBI" id="CHEBI:82828"/>
        <dbReference type="EC" id="1.14.14.126"/>
    </reaction>
    <physiologicalReaction direction="left-to-right" evidence="15">
        <dbReference type="Rhea" id="RHEA:43069"/>
    </physiologicalReaction>
</comment>
<dbReference type="GO" id="GO:0016125">
    <property type="term" value="P:sterol metabolic process"/>
    <property type="evidence" value="ECO:0007669"/>
    <property type="project" value="TreeGrafter"/>
</dbReference>
<evidence type="ECO:0000256" key="6">
    <source>
        <dbReference type="ARBA" id="ARBA00022723"/>
    </source>
</evidence>
<dbReference type="InterPro" id="IPR002401">
    <property type="entry name" value="Cyt_P450_E_grp-I"/>
</dbReference>
<dbReference type="GO" id="GO:0016135">
    <property type="term" value="P:saponin biosynthetic process"/>
    <property type="evidence" value="ECO:0007669"/>
    <property type="project" value="UniProtKB-ARBA"/>
</dbReference>
<protein>
    <recommendedName>
        <fullName evidence="14">beta-amyrin 28-monooxygenase</fullName>
        <ecNumber evidence="14">1.14.14.126</ecNumber>
    </recommendedName>
</protein>
<evidence type="ECO:0000256" key="13">
    <source>
        <dbReference type="ARBA" id="ARBA00023180"/>
    </source>
</evidence>
<dbReference type="GO" id="GO:0020037">
    <property type="term" value="F:heme binding"/>
    <property type="evidence" value="ECO:0007669"/>
    <property type="project" value="InterPro"/>
</dbReference>
<keyword evidence="12 18" id="KW-0472">Membrane</keyword>
<evidence type="ECO:0000256" key="12">
    <source>
        <dbReference type="ARBA" id="ARBA00023136"/>
    </source>
</evidence>
<keyword evidence="7" id="KW-0735">Signal-anchor</keyword>
<sequence>MELITLLSGLIVLCIILILSTFFILSNNHHPTKDDINLPPGRMGWPFIGESYDYFVAGKNGKPESFIFDRLMKFASGNLNGQFKTNLFGNKTVVVAGAPANKFLFLNDKKLVTMWWPPSIDKTFPSSGQLSANEESLVLRKFFPTFLTRREALQRYIPIMDNCTRRHFATGAWGPSGRIEAFNAAKEYTFWVACRVFMSVDAQEDPATVDSLFKHFNLLKAGIYSLHIDLPWTSFGRAIKASREIRSVIEQIAKKRRVELAEGKAHPTQDILSHMIQTPICTAEEKKGEATYFSDADIGTKILGLLVGSHDTSSTVITYFLKYMAENPHVHEAVYQEQMEIAKGKEEGELLNWEDMQRMKYSWCTACEVMRLTPPALGGFRNAITDFTHNGYLIPKGWKIYWSALSTHLSPEYFPEPKKFDPKRFEGNGPPPYSFVPFGGGQRICPGQEYARLQVLTFVHHIVTKFNWQKLVPNEKTIVTHMPYPENNLPLHMSARR</sequence>
<dbReference type="CDD" id="cd11043">
    <property type="entry name" value="CYP90-like"/>
    <property type="match status" value="1"/>
</dbReference>
<dbReference type="Pfam" id="PF00067">
    <property type="entry name" value="p450"/>
    <property type="match status" value="1"/>
</dbReference>
<dbReference type="InterPro" id="IPR036396">
    <property type="entry name" value="Cyt_P450_sf"/>
</dbReference>
<keyword evidence="5 18" id="KW-0812">Transmembrane</keyword>
<keyword evidence="4 16" id="KW-0349">Heme</keyword>
<keyword evidence="13" id="KW-0325">Glycoprotein</keyword>
<proteinExistence type="inferred from homology"/>
<evidence type="ECO:0000256" key="18">
    <source>
        <dbReference type="SAM" id="Phobius"/>
    </source>
</evidence>
<dbReference type="PANTHER" id="PTHR24286:SF349">
    <property type="entry name" value="CYTOCHROME P450 716A1-RELATED"/>
    <property type="match status" value="1"/>
</dbReference>
<evidence type="ECO:0000256" key="5">
    <source>
        <dbReference type="ARBA" id="ARBA00022692"/>
    </source>
</evidence>
<evidence type="ECO:0000256" key="11">
    <source>
        <dbReference type="ARBA" id="ARBA00023033"/>
    </source>
</evidence>
<dbReference type="SUPFAM" id="SSF48264">
    <property type="entry name" value="Cytochrome P450"/>
    <property type="match status" value="1"/>
</dbReference>
<keyword evidence="11 17" id="KW-0503">Monooxygenase</keyword>
<dbReference type="FunFam" id="1.10.630.10:FF:000022">
    <property type="entry name" value="Taxadiene 5-alpha hydroxylase"/>
    <property type="match status" value="1"/>
</dbReference>
<evidence type="ECO:0000256" key="1">
    <source>
        <dbReference type="ARBA" id="ARBA00001971"/>
    </source>
</evidence>
<dbReference type="GO" id="GO:0102373">
    <property type="term" value="F:beta-amyrin 28-monooxygenase activity"/>
    <property type="evidence" value="ECO:0007669"/>
    <property type="project" value="UniProtKB-EC"/>
</dbReference>
<comment type="subcellular location">
    <subcellularLocation>
        <location evidence="2">Membrane</location>
        <topology evidence="2">Single-pass type II membrane protein</topology>
    </subcellularLocation>
</comment>
<evidence type="ECO:0000313" key="20">
    <source>
        <dbReference type="Proteomes" id="UP001443914"/>
    </source>
</evidence>
<dbReference type="GO" id="GO:0016020">
    <property type="term" value="C:membrane"/>
    <property type="evidence" value="ECO:0007669"/>
    <property type="project" value="UniProtKB-SubCell"/>
</dbReference>
<evidence type="ECO:0000256" key="16">
    <source>
        <dbReference type="PIRSR" id="PIRSR602401-1"/>
    </source>
</evidence>
<organism evidence="19 20">
    <name type="scientific">Saponaria officinalis</name>
    <name type="common">Common soapwort</name>
    <name type="synonym">Lychnis saponaria</name>
    <dbReference type="NCBI Taxonomy" id="3572"/>
    <lineage>
        <taxon>Eukaryota</taxon>
        <taxon>Viridiplantae</taxon>
        <taxon>Streptophyta</taxon>
        <taxon>Embryophyta</taxon>
        <taxon>Tracheophyta</taxon>
        <taxon>Spermatophyta</taxon>
        <taxon>Magnoliopsida</taxon>
        <taxon>eudicotyledons</taxon>
        <taxon>Gunneridae</taxon>
        <taxon>Pentapetalae</taxon>
        <taxon>Caryophyllales</taxon>
        <taxon>Caryophyllaceae</taxon>
        <taxon>Caryophylleae</taxon>
        <taxon>Saponaria</taxon>
    </lineage>
</organism>